<keyword evidence="1" id="KW-0812">Transmembrane</keyword>
<reference evidence="2 3" key="1">
    <citation type="submission" date="2015-07" db="EMBL/GenBank/DDBJ databases">
        <title>The genome of Pseudoloma neurophilia, a relevant intracellular parasite of the zebrafish.</title>
        <authorList>
            <person name="Ndikumana S."/>
            <person name="Pelin A."/>
            <person name="Sanders J."/>
            <person name="Corradi N."/>
        </authorList>
    </citation>
    <scope>NUCLEOTIDE SEQUENCE [LARGE SCALE GENOMIC DNA]</scope>
    <source>
        <strain evidence="2 3">MK1</strain>
    </source>
</reference>
<keyword evidence="3" id="KW-1185">Reference proteome</keyword>
<organism evidence="2 3">
    <name type="scientific">Pseudoloma neurophilia</name>
    <dbReference type="NCBI Taxonomy" id="146866"/>
    <lineage>
        <taxon>Eukaryota</taxon>
        <taxon>Fungi</taxon>
        <taxon>Fungi incertae sedis</taxon>
        <taxon>Microsporidia</taxon>
        <taxon>Pseudoloma</taxon>
    </lineage>
</organism>
<sequence>MYVLQTTTNDKYYFFLVLGLSYLSRLTYFDFINCHSFFKNIKKYQLSIKQCFLLNKFYIILPELLKMHFTDINHLGIIEHKYPFKICYRSTNSFYKNDNTTF</sequence>
<evidence type="ECO:0000313" key="2">
    <source>
        <dbReference type="EMBL" id="KRH94531.1"/>
    </source>
</evidence>
<keyword evidence="1" id="KW-0472">Membrane</keyword>
<dbReference type="EMBL" id="LGUB01000061">
    <property type="protein sequence ID" value="KRH94531.1"/>
    <property type="molecule type" value="Genomic_DNA"/>
</dbReference>
<dbReference type="AlphaFoldDB" id="A0A0R0LZ46"/>
<protein>
    <submittedName>
        <fullName evidence="2">Uncharacterized protein</fullName>
    </submittedName>
</protein>
<comment type="caution">
    <text evidence="2">The sequence shown here is derived from an EMBL/GenBank/DDBJ whole genome shotgun (WGS) entry which is preliminary data.</text>
</comment>
<feature type="transmembrane region" description="Helical" evidence="1">
    <location>
        <begin position="12"/>
        <end position="32"/>
    </location>
</feature>
<proteinExistence type="predicted"/>
<evidence type="ECO:0000313" key="3">
    <source>
        <dbReference type="Proteomes" id="UP000051530"/>
    </source>
</evidence>
<dbReference type="VEuPathDB" id="MicrosporidiaDB:M153_220000585"/>
<keyword evidence="1" id="KW-1133">Transmembrane helix</keyword>
<accession>A0A0R0LZ46</accession>
<evidence type="ECO:0000256" key="1">
    <source>
        <dbReference type="SAM" id="Phobius"/>
    </source>
</evidence>
<name>A0A0R0LZ46_9MICR</name>
<gene>
    <name evidence="2" type="ORF">M153_220000585</name>
</gene>
<dbReference type="Proteomes" id="UP000051530">
    <property type="component" value="Unassembled WGS sequence"/>
</dbReference>